<feature type="transmembrane region" description="Helical" evidence="1">
    <location>
        <begin position="241"/>
        <end position="259"/>
    </location>
</feature>
<feature type="transmembrane region" description="Helical" evidence="1">
    <location>
        <begin position="299"/>
        <end position="317"/>
    </location>
</feature>
<proteinExistence type="predicted"/>
<feature type="transmembrane region" description="Helical" evidence="1">
    <location>
        <begin position="166"/>
        <end position="186"/>
    </location>
</feature>
<accession>A0A0P0YR28</accession>
<evidence type="ECO:0000313" key="2">
    <source>
        <dbReference type="EMBL" id="BAT23575.1"/>
    </source>
</evidence>
<evidence type="ECO:0000256" key="1">
    <source>
        <dbReference type="SAM" id="Phobius"/>
    </source>
</evidence>
<gene>
    <name evidence="2" type="primary">wzy</name>
</gene>
<keyword evidence="1" id="KW-0472">Membrane</keyword>
<feature type="transmembrane region" description="Helical" evidence="1">
    <location>
        <begin position="271"/>
        <end position="293"/>
    </location>
</feature>
<name>A0A0P0YR28_9ENTR</name>
<feature type="transmembrane region" description="Helical" evidence="1">
    <location>
        <begin position="31"/>
        <end position="48"/>
    </location>
</feature>
<dbReference type="EMBL" id="AB924569">
    <property type="protein sequence ID" value="BAT23575.1"/>
    <property type="molecule type" value="Genomic_DNA"/>
</dbReference>
<feature type="transmembrane region" description="Helical" evidence="1">
    <location>
        <begin position="324"/>
        <end position="342"/>
    </location>
</feature>
<protein>
    <submittedName>
        <fullName evidence="2">O-antigen and lipid-linked capsular repeat unit polymerase</fullName>
    </submittedName>
</protein>
<reference evidence="2" key="2">
    <citation type="journal article" date="2015" name="Sci. Rep.">
        <title>Genetic analysis of capsular polysaccharide synthesis gene clusters in 79 capsular types of Klebsiella spp.</title>
        <authorList>
            <person name="Pan Y.J."/>
            <person name="Lin T.L."/>
            <person name="Chen C.T."/>
            <person name="Chen Y.Y."/>
            <person name="Hsieh P.F."/>
            <person name="Hsu C.R."/>
            <person name="Wu M.C."/>
            <person name="Wang J.T."/>
        </authorList>
    </citation>
    <scope>NUCLEOTIDE SEQUENCE</scope>
    <source>
        <strain evidence="2">6258</strain>
    </source>
</reference>
<sequence length="366" mass="41738">MEIYIITITLSLFLSFVGMHCKTRVLQKICIGLIVVICSLMPGLRDISVGTDSLMYANFLVVDRSYHDWLVSGIAIEPGFVFLIKLYQFIGFTNYAYFFFGVAIIFNYLVISTIFKLSPNPLISVLSLLTFSTIYFFHFNVIRASLALAVFLYSVPYILERKYKKAYVIIAISVLFHISGLIFLFIPLAYKYLRKKPLLVTFGSIAFMGVYSASSLILSFLGNLIGTTKYSSYSAESNIGGGFFAIYFILALLSIFSLINRKIRENDLHLFCVYFICMSALTWFCIIFLGLRYEGPGRVVVYFYIGSIFIFSTLLQMFTYTSRLVLSVLILALCLVMAYYIFVIKGVYGVFPYTFNTIITKTFEFL</sequence>
<keyword evidence="1" id="KW-1133">Transmembrane helix</keyword>
<dbReference type="AlphaFoldDB" id="A0A0P0YR28"/>
<feature type="transmembrane region" description="Helical" evidence="1">
    <location>
        <begin position="96"/>
        <end position="115"/>
    </location>
</feature>
<feature type="transmembrane region" description="Helical" evidence="1">
    <location>
        <begin position="69"/>
        <end position="90"/>
    </location>
</feature>
<feature type="transmembrane region" description="Helical" evidence="1">
    <location>
        <begin position="122"/>
        <end position="154"/>
    </location>
</feature>
<reference evidence="2" key="1">
    <citation type="submission" date="2014-04" db="EMBL/GenBank/DDBJ databases">
        <authorList>
            <person name="Harrison E."/>
        </authorList>
    </citation>
    <scope>NUCLEOTIDE SEQUENCE</scope>
    <source>
        <strain evidence="2">6258</strain>
    </source>
</reference>
<keyword evidence="1" id="KW-0812">Transmembrane</keyword>
<dbReference type="Pfam" id="PF14897">
    <property type="entry name" value="EpsG"/>
    <property type="match status" value="1"/>
</dbReference>
<feature type="transmembrane region" description="Helical" evidence="1">
    <location>
        <begin position="198"/>
        <end position="221"/>
    </location>
</feature>
<organism evidence="2">
    <name type="scientific">Klebsiella sp. 6258</name>
    <dbReference type="NCBI Taxonomy" id="1497808"/>
    <lineage>
        <taxon>Bacteria</taxon>
        <taxon>Pseudomonadati</taxon>
        <taxon>Pseudomonadota</taxon>
        <taxon>Gammaproteobacteria</taxon>
        <taxon>Enterobacterales</taxon>
        <taxon>Enterobacteriaceae</taxon>
        <taxon>Klebsiella/Raoultella group</taxon>
        <taxon>Klebsiella</taxon>
    </lineage>
</organism>
<dbReference type="InterPro" id="IPR049458">
    <property type="entry name" value="EpsG-like"/>
</dbReference>